<dbReference type="AlphaFoldDB" id="A0A7W8ZS86"/>
<dbReference type="Proteomes" id="UP000537204">
    <property type="component" value="Unassembled WGS sequence"/>
</dbReference>
<reference evidence="2 3" key="1">
    <citation type="submission" date="2020-08" db="EMBL/GenBank/DDBJ databases">
        <title>Genomic Encyclopedia of Type Strains, Phase IV (KMG-V): Genome sequencing to study the core and pangenomes of soil and plant-associated prokaryotes.</title>
        <authorList>
            <person name="Whitman W."/>
        </authorList>
    </citation>
    <scope>NUCLEOTIDE SEQUENCE [LARGE SCALE GENOMIC DNA]</scope>
    <source>
        <strain evidence="2 3">S3M1</strain>
    </source>
</reference>
<evidence type="ECO:0000313" key="3">
    <source>
        <dbReference type="Proteomes" id="UP000537204"/>
    </source>
</evidence>
<dbReference type="EMBL" id="JACHCE010000011">
    <property type="protein sequence ID" value="MBB5638912.1"/>
    <property type="molecule type" value="Genomic_DNA"/>
</dbReference>
<accession>A0A7W8ZS86</accession>
<organism evidence="2 3">
    <name type="scientific">Pedobacter cryoconitis</name>
    <dbReference type="NCBI Taxonomy" id="188932"/>
    <lineage>
        <taxon>Bacteria</taxon>
        <taxon>Pseudomonadati</taxon>
        <taxon>Bacteroidota</taxon>
        <taxon>Sphingobacteriia</taxon>
        <taxon>Sphingobacteriales</taxon>
        <taxon>Sphingobacteriaceae</taxon>
        <taxon>Pedobacter</taxon>
    </lineage>
</organism>
<comment type="caution">
    <text evidence="2">The sequence shown here is derived from an EMBL/GenBank/DDBJ whole genome shotgun (WGS) entry which is preliminary data.</text>
</comment>
<gene>
    <name evidence="2" type="ORF">HDE68_004850</name>
</gene>
<dbReference type="RefSeq" id="WP_183884707.1">
    <property type="nucleotide sequence ID" value="NZ_JACHCE010000011.1"/>
</dbReference>
<dbReference type="Pfam" id="PF14280">
    <property type="entry name" value="DUF4365"/>
    <property type="match status" value="1"/>
</dbReference>
<evidence type="ECO:0000313" key="2">
    <source>
        <dbReference type="EMBL" id="MBB5638912.1"/>
    </source>
</evidence>
<evidence type="ECO:0000259" key="1">
    <source>
        <dbReference type="Pfam" id="PF14280"/>
    </source>
</evidence>
<dbReference type="InterPro" id="IPR025375">
    <property type="entry name" value="DUF4365"/>
</dbReference>
<sequence>MAKGKQKSTSRTTEEIQESGNILLDTVLESIRAKYQDLKINKTSEEHQKDRGVDFQIELIGKPNENTLDMFKLQVKATDEPVKPLKTTTNKGLISFQIDNRHIRYYQQEMPWALLFILCDNSTKTVYWHAIQLDDSLEERLNESIAKKKESIQIFIDPKNILEPNSFLAFIRDAEESKTLQFFRVSEENENALTAGTDFQVDQSKPLLEQLFTLLEYLFEEVQYLPMHLLSQYHPFKVSEAQTSFYQQFKLYTENDDLVAMLDTFKVQPDGTINFIDSSYIQDVDDYEKKAIAILAKLSQNHIYAIISQKSRKEVSTRYFTHGNCNCVACCHNRLDIPETIKKLQEPKDKSLDDRMKTAYMHYELGNYLSAAESFQNIGSQAIKENKKTLFLITQFNLIRLGRLIKNNYYDYETIEYGKTLMDINMDRAVYSA</sequence>
<feature type="domain" description="DUF4365" evidence="1">
    <location>
        <begin position="41"/>
        <end position="168"/>
    </location>
</feature>
<proteinExistence type="predicted"/>
<protein>
    <recommendedName>
        <fullName evidence="1">DUF4365 domain-containing protein</fullName>
    </recommendedName>
</protein>
<name>A0A7W8ZS86_9SPHI</name>